<dbReference type="SUPFAM" id="SSF53474">
    <property type="entry name" value="alpha/beta-Hydrolases"/>
    <property type="match status" value="1"/>
</dbReference>
<dbReference type="PANTHER" id="PTHR43798:SF33">
    <property type="entry name" value="HYDROLASE, PUTATIVE (AFU_ORTHOLOGUE AFUA_2G14860)-RELATED"/>
    <property type="match status" value="1"/>
</dbReference>
<dbReference type="Pfam" id="PF12697">
    <property type="entry name" value="Abhydrolase_6"/>
    <property type="match status" value="1"/>
</dbReference>
<dbReference type="InterPro" id="IPR000073">
    <property type="entry name" value="AB_hydrolase_1"/>
</dbReference>
<dbReference type="PRINTS" id="PR00111">
    <property type="entry name" value="ABHYDROLASE"/>
</dbReference>
<dbReference type="GO" id="GO:0016787">
    <property type="term" value="F:hydrolase activity"/>
    <property type="evidence" value="ECO:0007669"/>
    <property type="project" value="UniProtKB-KW"/>
</dbReference>
<sequence length="264" mass="29032">MSELAGVYRSGTAGQPVLVLLHSSQSNSGQWRALQTQLQAEYDIIAIDLLGYGQAPAVATGVEPEAFRFSDEMPRVIEALQHYQITQPVTLIGHSYGGALALKLALEQPFVVDRVVLFEPVAFHVLDHQDPARAEIDAIAAQMDQYDAQAATRNFVDYWNEPGYFDALPDKIKRLMIAQASKVAMDFSALMGEPHKLQDYRHVQQPLLLLQGSSTQASAKQVAQQLLHVLPHATTVTLPCGHMGPLTHAALVNQQIIEFLQQTS</sequence>
<dbReference type="RefSeq" id="WP_369743804.1">
    <property type="nucleotide sequence ID" value="NZ_CP165718.1"/>
</dbReference>
<dbReference type="AlphaFoldDB" id="A0AB39X8R9"/>
<proteinExistence type="predicted"/>
<reference evidence="2" key="1">
    <citation type="submission" date="2024-07" db="EMBL/GenBank/DDBJ databases">
        <title>Whole genome sequence of bacterial strains from algal surface.</title>
        <authorList>
            <person name="Kumar P."/>
        </authorList>
    </citation>
    <scope>NUCLEOTIDE SEQUENCE</scope>
    <source>
        <strain evidence="2">PP-1MA</strain>
    </source>
</reference>
<evidence type="ECO:0000313" key="2">
    <source>
        <dbReference type="EMBL" id="XDV10425.1"/>
    </source>
</evidence>
<organism evidence="2">
    <name type="scientific">Pseudidiomarina sp. PP-1MA</name>
    <dbReference type="NCBI Taxonomy" id="3237706"/>
    <lineage>
        <taxon>Bacteria</taxon>
        <taxon>Pseudomonadati</taxon>
        <taxon>Pseudomonadota</taxon>
        <taxon>Gammaproteobacteria</taxon>
        <taxon>Alteromonadales</taxon>
        <taxon>Idiomarinaceae</taxon>
        <taxon>Pseudidiomarina</taxon>
    </lineage>
</organism>
<dbReference type="Gene3D" id="3.40.50.1820">
    <property type="entry name" value="alpha/beta hydrolase"/>
    <property type="match status" value="1"/>
</dbReference>
<accession>A0AB39X8R9</accession>
<keyword evidence="2" id="KW-0378">Hydrolase</keyword>
<name>A0AB39X8R9_9GAMM</name>
<dbReference type="EMBL" id="CP165718">
    <property type="protein sequence ID" value="XDV10425.1"/>
    <property type="molecule type" value="Genomic_DNA"/>
</dbReference>
<dbReference type="InterPro" id="IPR050266">
    <property type="entry name" value="AB_hydrolase_sf"/>
</dbReference>
<dbReference type="GO" id="GO:0016020">
    <property type="term" value="C:membrane"/>
    <property type="evidence" value="ECO:0007669"/>
    <property type="project" value="TreeGrafter"/>
</dbReference>
<gene>
    <name evidence="2" type="ORF">AB8S08_04350</name>
</gene>
<evidence type="ECO:0000259" key="1">
    <source>
        <dbReference type="Pfam" id="PF12697"/>
    </source>
</evidence>
<dbReference type="PANTHER" id="PTHR43798">
    <property type="entry name" value="MONOACYLGLYCEROL LIPASE"/>
    <property type="match status" value="1"/>
</dbReference>
<feature type="domain" description="AB hydrolase-1" evidence="1">
    <location>
        <begin position="18"/>
        <end position="253"/>
    </location>
</feature>
<dbReference type="InterPro" id="IPR029058">
    <property type="entry name" value="AB_hydrolase_fold"/>
</dbReference>
<protein>
    <submittedName>
        <fullName evidence="2">Alpha/beta fold hydrolase</fullName>
    </submittedName>
</protein>